<evidence type="ECO:0000256" key="1">
    <source>
        <dbReference type="ARBA" id="ARBA00004496"/>
    </source>
</evidence>
<reference evidence="7 8" key="1">
    <citation type="submission" date="2019-06" db="EMBL/GenBank/DDBJ databases">
        <title>Whole genome sequence for Cellvibrionaceae sp. R142.</title>
        <authorList>
            <person name="Wang G."/>
        </authorList>
    </citation>
    <scope>NUCLEOTIDE SEQUENCE [LARGE SCALE GENOMIC DNA]</scope>
    <source>
        <strain evidence="7 8">R142</strain>
    </source>
</reference>
<comment type="caution">
    <text evidence="7">The sequence shown here is derived from an EMBL/GenBank/DDBJ whole genome shotgun (WGS) entry which is preliminary data.</text>
</comment>
<comment type="similarity">
    <text evidence="2 5">Belongs to the universal stress protein A family.</text>
</comment>
<dbReference type="PANTHER" id="PTHR46268:SF23">
    <property type="entry name" value="UNIVERSAL STRESS PROTEIN A-RELATED"/>
    <property type="match status" value="1"/>
</dbReference>
<dbReference type="RefSeq" id="WP_142904032.1">
    <property type="nucleotide sequence ID" value="NZ_ML660091.1"/>
</dbReference>
<comment type="subunit">
    <text evidence="3">Homodimer.</text>
</comment>
<name>A0A545TW28_9GAMM</name>
<accession>A0A545TW28</accession>
<gene>
    <name evidence="7" type="ORF">FKG94_09785</name>
</gene>
<dbReference type="PANTHER" id="PTHR46268">
    <property type="entry name" value="STRESS RESPONSE PROTEIN NHAX"/>
    <property type="match status" value="1"/>
</dbReference>
<evidence type="ECO:0000313" key="8">
    <source>
        <dbReference type="Proteomes" id="UP000319732"/>
    </source>
</evidence>
<dbReference type="SUPFAM" id="SSF52402">
    <property type="entry name" value="Adenine nucleotide alpha hydrolases-like"/>
    <property type="match status" value="1"/>
</dbReference>
<comment type="subcellular location">
    <subcellularLocation>
        <location evidence="1 5">Cytoplasm</location>
    </subcellularLocation>
</comment>
<dbReference type="Gene3D" id="3.40.50.620">
    <property type="entry name" value="HUPs"/>
    <property type="match status" value="1"/>
</dbReference>
<dbReference type="InterPro" id="IPR006015">
    <property type="entry name" value="Universal_stress_UspA"/>
</dbReference>
<evidence type="ECO:0000313" key="7">
    <source>
        <dbReference type="EMBL" id="TQV81371.1"/>
    </source>
</evidence>
<keyword evidence="4 5" id="KW-0963">Cytoplasm</keyword>
<keyword evidence="8" id="KW-1185">Reference proteome</keyword>
<dbReference type="OrthoDB" id="9792500at2"/>
<proteinExistence type="inferred from homology"/>
<dbReference type="InterPro" id="IPR014729">
    <property type="entry name" value="Rossmann-like_a/b/a_fold"/>
</dbReference>
<dbReference type="InterPro" id="IPR006016">
    <property type="entry name" value="UspA"/>
</dbReference>
<protein>
    <recommendedName>
        <fullName evidence="5">Universal stress protein</fullName>
    </recommendedName>
</protein>
<evidence type="ECO:0000256" key="5">
    <source>
        <dbReference type="PIRNR" id="PIRNR006276"/>
    </source>
</evidence>
<dbReference type="Proteomes" id="UP000319732">
    <property type="component" value="Unassembled WGS sequence"/>
</dbReference>
<dbReference type="AlphaFoldDB" id="A0A545TW28"/>
<dbReference type="Pfam" id="PF00582">
    <property type="entry name" value="Usp"/>
    <property type="match status" value="1"/>
</dbReference>
<evidence type="ECO:0000256" key="4">
    <source>
        <dbReference type="ARBA" id="ARBA00022490"/>
    </source>
</evidence>
<evidence type="ECO:0000259" key="6">
    <source>
        <dbReference type="Pfam" id="PF00582"/>
    </source>
</evidence>
<evidence type="ECO:0000256" key="3">
    <source>
        <dbReference type="ARBA" id="ARBA00011738"/>
    </source>
</evidence>
<dbReference type="GO" id="GO:0005737">
    <property type="term" value="C:cytoplasm"/>
    <property type="evidence" value="ECO:0007669"/>
    <property type="project" value="UniProtKB-SubCell"/>
</dbReference>
<dbReference type="EMBL" id="VHSG01000008">
    <property type="protein sequence ID" value="TQV81371.1"/>
    <property type="molecule type" value="Genomic_DNA"/>
</dbReference>
<sequence>MAHYQHIIVGVDLSEESAQVLDRAVSMAAACNARLSIAHIIEPLTFAYGGDIPMDLSEVQDQLQEQATEQLTTLATKAQIPPERQHVVIGQPASEIHHLAKLQHADLIVVGSHGRQGLALLLGSTANGVLHGAKCDVLAVRVRDSDPE</sequence>
<dbReference type="PRINTS" id="PR01438">
    <property type="entry name" value="UNVRSLSTRESS"/>
</dbReference>
<dbReference type="PIRSF" id="PIRSF006276">
    <property type="entry name" value="UspA"/>
    <property type="match status" value="1"/>
</dbReference>
<organism evidence="7 8">
    <name type="scientific">Exilibacterium tricleocarpae</name>
    <dbReference type="NCBI Taxonomy" id="2591008"/>
    <lineage>
        <taxon>Bacteria</taxon>
        <taxon>Pseudomonadati</taxon>
        <taxon>Pseudomonadota</taxon>
        <taxon>Gammaproteobacteria</taxon>
        <taxon>Cellvibrionales</taxon>
        <taxon>Cellvibrionaceae</taxon>
        <taxon>Exilibacterium</taxon>
    </lineage>
</organism>
<evidence type="ECO:0000256" key="2">
    <source>
        <dbReference type="ARBA" id="ARBA00008791"/>
    </source>
</evidence>
<feature type="domain" description="UspA" evidence="6">
    <location>
        <begin position="4"/>
        <end position="141"/>
    </location>
</feature>